<dbReference type="RefSeq" id="WP_084197867.1">
    <property type="nucleotide sequence ID" value="NZ_BMYL01000004.1"/>
</dbReference>
<dbReference type="InterPro" id="IPR017972">
    <property type="entry name" value="Cyt_P450_CS"/>
</dbReference>
<evidence type="ECO:0000313" key="5">
    <source>
        <dbReference type="Proteomes" id="UP000235162"/>
    </source>
</evidence>
<keyword evidence="3" id="KW-0408">Iron</keyword>
<sequence length="387" mass="43691">MIDWYYDKLRGGEFAAELHNLRHQADIVPAMAMEGSMSIFYIVGHKALSDAFKSADCFPPGHAYQIISLPFIGETFMSMNEDQHREWRPPMTPSFRRHAIDEIDEDLLDSIGHELLDQIEPQNNIDFVTAFTRLFAFRVICRLLGLPIEEEGEYYQWSMNLMFGGRDLEKSQAADRILTSIVRDVINARRKERQEDQISRWLDTEIQGQQISDESMFAHVRLFFTAGATTTSDAMSNLFHALLTHKDAWQQCVEEPEMQVGAVNELLRWNPPVAAQPRFTPADRTIEFSGVTMSPNSAVLFGIAAANRDPRVFPNPDIFDISRKAKNLLTFGPGLRTCPGMHLAQKNLASALRITADRFPNIKLAGEGAIPEGILLRSVPTLPISLN</sequence>
<dbReference type="Proteomes" id="UP000235162">
    <property type="component" value="Unassembled WGS sequence"/>
</dbReference>
<dbReference type="GO" id="GO:0004497">
    <property type="term" value="F:monooxygenase activity"/>
    <property type="evidence" value="ECO:0007669"/>
    <property type="project" value="UniProtKB-KW"/>
</dbReference>
<organism evidence="4 5">
    <name type="scientific">Halioglobus japonicus</name>
    <dbReference type="NCBI Taxonomy" id="930805"/>
    <lineage>
        <taxon>Bacteria</taxon>
        <taxon>Pseudomonadati</taxon>
        <taxon>Pseudomonadota</taxon>
        <taxon>Gammaproteobacteria</taxon>
        <taxon>Cellvibrionales</taxon>
        <taxon>Halieaceae</taxon>
        <taxon>Halioglobus</taxon>
    </lineage>
</organism>
<dbReference type="SUPFAM" id="SSF48264">
    <property type="entry name" value="Cytochrome P450"/>
    <property type="match status" value="1"/>
</dbReference>
<dbReference type="GO" id="GO:0005506">
    <property type="term" value="F:iron ion binding"/>
    <property type="evidence" value="ECO:0007669"/>
    <property type="project" value="InterPro"/>
</dbReference>
<dbReference type="PRINTS" id="PR00385">
    <property type="entry name" value="P450"/>
</dbReference>
<keyword evidence="3" id="KW-0503">Monooxygenase</keyword>
<proteinExistence type="inferred from homology"/>
<protein>
    <submittedName>
        <fullName evidence="4">Cytochrome P450</fullName>
    </submittedName>
</protein>
<comment type="caution">
    <text evidence="4">The sequence shown here is derived from an EMBL/GenBank/DDBJ whole genome shotgun (WGS) entry which is preliminary data.</text>
</comment>
<name>A0AAP8SM42_9GAMM</name>
<comment type="cofactor">
    <cofactor evidence="1">
        <name>heme</name>
        <dbReference type="ChEBI" id="CHEBI:30413"/>
    </cofactor>
</comment>
<dbReference type="EMBL" id="PKUR01000004">
    <property type="protein sequence ID" value="PLW85006.1"/>
    <property type="molecule type" value="Genomic_DNA"/>
</dbReference>
<evidence type="ECO:0000256" key="3">
    <source>
        <dbReference type="RuleBase" id="RU000461"/>
    </source>
</evidence>
<dbReference type="PRINTS" id="PR00359">
    <property type="entry name" value="BP450"/>
</dbReference>
<dbReference type="InterPro" id="IPR001128">
    <property type="entry name" value="Cyt_P450"/>
</dbReference>
<accession>A0AAP8SM42</accession>
<keyword evidence="3" id="KW-0560">Oxidoreductase</keyword>
<comment type="similarity">
    <text evidence="2 3">Belongs to the cytochrome P450 family.</text>
</comment>
<keyword evidence="3" id="KW-0479">Metal-binding</keyword>
<evidence type="ECO:0000256" key="2">
    <source>
        <dbReference type="ARBA" id="ARBA00010617"/>
    </source>
</evidence>
<keyword evidence="5" id="KW-1185">Reference proteome</keyword>
<dbReference type="AlphaFoldDB" id="A0AAP8SM42"/>
<dbReference type="GO" id="GO:0020037">
    <property type="term" value="F:heme binding"/>
    <property type="evidence" value="ECO:0007669"/>
    <property type="project" value="InterPro"/>
</dbReference>
<dbReference type="PROSITE" id="PS00086">
    <property type="entry name" value="CYTOCHROME_P450"/>
    <property type="match status" value="1"/>
</dbReference>
<dbReference type="Pfam" id="PF00067">
    <property type="entry name" value="p450"/>
    <property type="match status" value="1"/>
</dbReference>
<dbReference type="InterPro" id="IPR036396">
    <property type="entry name" value="Cyt_P450_sf"/>
</dbReference>
<dbReference type="InterPro" id="IPR002397">
    <property type="entry name" value="Cyt_P450_B"/>
</dbReference>
<gene>
    <name evidence="4" type="ORF">C0029_15825</name>
</gene>
<dbReference type="PANTHER" id="PTHR46696">
    <property type="entry name" value="P450, PUTATIVE (EUROFUNG)-RELATED"/>
    <property type="match status" value="1"/>
</dbReference>
<evidence type="ECO:0000256" key="1">
    <source>
        <dbReference type="ARBA" id="ARBA00001971"/>
    </source>
</evidence>
<dbReference type="PANTHER" id="PTHR46696:SF1">
    <property type="entry name" value="CYTOCHROME P450 YJIB-RELATED"/>
    <property type="match status" value="1"/>
</dbReference>
<dbReference type="KEGG" id="hja:BST95_01560"/>
<reference evidence="4 5" key="1">
    <citation type="submission" date="2018-01" db="EMBL/GenBank/DDBJ databases">
        <title>The draft genome sequence of Halioglobus japonicus S1-36.</title>
        <authorList>
            <person name="Du Z.-J."/>
            <person name="Shi M.-J."/>
        </authorList>
    </citation>
    <scope>NUCLEOTIDE SEQUENCE [LARGE SCALE GENOMIC DNA]</scope>
    <source>
        <strain evidence="4 5">S1-36</strain>
    </source>
</reference>
<dbReference type="Gene3D" id="1.10.630.10">
    <property type="entry name" value="Cytochrome P450"/>
    <property type="match status" value="1"/>
</dbReference>
<evidence type="ECO:0000313" key="4">
    <source>
        <dbReference type="EMBL" id="PLW85006.1"/>
    </source>
</evidence>
<keyword evidence="3" id="KW-0349">Heme</keyword>
<dbReference type="GO" id="GO:0016705">
    <property type="term" value="F:oxidoreductase activity, acting on paired donors, with incorporation or reduction of molecular oxygen"/>
    <property type="evidence" value="ECO:0007669"/>
    <property type="project" value="InterPro"/>
</dbReference>